<evidence type="ECO:0000313" key="10">
    <source>
        <dbReference type="EMBL" id="TQM57798.1"/>
    </source>
</evidence>
<feature type="region of interest" description="Disordered" evidence="7">
    <location>
        <begin position="219"/>
        <end position="263"/>
    </location>
</feature>
<reference evidence="10 11" key="1">
    <citation type="submission" date="2019-06" db="EMBL/GenBank/DDBJ databases">
        <title>Genome sequencing of plant associated microbes to promote plant fitness in Sorghum bicolor and Oryza sativa.</title>
        <authorList>
            <person name="Coleman-Derr D."/>
        </authorList>
    </citation>
    <scope>NUCLEOTIDE SEQUENCE [LARGE SCALE GENOMIC DNA]</scope>
    <source>
        <strain evidence="10 11">KV-663</strain>
    </source>
</reference>
<evidence type="ECO:0000256" key="6">
    <source>
        <dbReference type="ARBA" id="ARBA00023136"/>
    </source>
</evidence>
<dbReference type="InterPro" id="IPR051311">
    <property type="entry name" value="DedA_domain"/>
</dbReference>
<keyword evidence="5 8" id="KW-1133">Transmembrane helix</keyword>
<evidence type="ECO:0000256" key="5">
    <source>
        <dbReference type="ARBA" id="ARBA00022989"/>
    </source>
</evidence>
<comment type="similarity">
    <text evidence="2">Belongs to the DedA family.</text>
</comment>
<evidence type="ECO:0000256" key="2">
    <source>
        <dbReference type="ARBA" id="ARBA00010792"/>
    </source>
</evidence>
<evidence type="ECO:0000256" key="4">
    <source>
        <dbReference type="ARBA" id="ARBA00022692"/>
    </source>
</evidence>
<dbReference type="InterPro" id="IPR032816">
    <property type="entry name" value="VTT_dom"/>
</dbReference>
<feature type="domain" description="VTT" evidence="9">
    <location>
        <begin position="51"/>
        <end position="178"/>
    </location>
</feature>
<feature type="transmembrane region" description="Helical" evidence="8">
    <location>
        <begin position="193"/>
        <end position="211"/>
    </location>
</feature>
<evidence type="ECO:0000256" key="3">
    <source>
        <dbReference type="ARBA" id="ARBA00022475"/>
    </source>
</evidence>
<feature type="compositionally biased region" description="Polar residues" evidence="7">
    <location>
        <begin position="219"/>
        <end position="228"/>
    </location>
</feature>
<gene>
    <name evidence="10" type="ORF">FBY41_3130</name>
</gene>
<dbReference type="AlphaFoldDB" id="A0A543HHJ5"/>
<comment type="caution">
    <text evidence="10">The sequence shown here is derived from an EMBL/GenBank/DDBJ whole genome shotgun (WGS) entry which is preliminary data.</text>
</comment>
<keyword evidence="11" id="KW-1185">Reference proteome</keyword>
<feature type="transmembrane region" description="Helical" evidence="8">
    <location>
        <begin position="71"/>
        <end position="92"/>
    </location>
</feature>
<evidence type="ECO:0000256" key="1">
    <source>
        <dbReference type="ARBA" id="ARBA00004651"/>
    </source>
</evidence>
<dbReference type="Proteomes" id="UP000316747">
    <property type="component" value="Unassembled WGS sequence"/>
</dbReference>
<dbReference type="RefSeq" id="WP_141845216.1">
    <property type="nucleotide sequence ID" value="NZ_VFPM01000003.1"/>
</dbReference>
<keyword evidence="3" id="KW-1003">Cell membrane</keyword>
<organism evidence="10 11">
    <name type="scientific">Humibacillus xanthopallidus</name>
    <dbReference type="NCBI Taxonomy" id="412689"/>
    <lineage>
        <taxon>Bacteria</taxon>
        <taxon>Bacillati</taxon>
        <taxon>Actinomycetota</taxon>
        <taxon>Actinomycetes</taxon>
        <taxon>Micrococcales</taxon>
        <taxon>Intrasporangiaceae</taxon>
        <taxon>Humibacillus</taxon>
    </lineage>
</organism>
<dbReference type="EMBL" id="VFPM01000003">
    <property type="protein sequence ID" value="TQM57798.1"/>
    <property type="molecule type" value="Genomic_DNA"/>
</dbReference>
<protein>
    <submittedName>
        <fullName evidence="10">Membrane protein DedA with SNARE-associated domain</fullName>
    </submittedName>
</protein>
<proteinExistence type="inferred from homology"/>
<feature type="compositionally biased region" description="Basic and acidic residues" evidence="7">
    <location>
        <begin position="234"/>
        <end position="248"/>
    </location>
</feature>
<dbReference type="PANTHER" id="PTHR42709:SF6">
    <property type="entry name" value="UNDECAPRENYL PHOSPHATE TRANSPORTER A"/>
    <property type="match status" value="1"/>
</dbReference>
<evidence type="ECO:0000256" key="8">
    <source>
        <dbReference type="SAM" id="Phobius"/>
    </source>
</evidence>
<evidence type="ECO:0000313" key="11">
    <source>
        <dbReference type="Proteomes" id="UP000316747"/>
    </source>
</evidence>
<dbReference type="Pfam" id="PF09335">
    <property type="entry name" value="VTT_dom"/>
    <property type="match status" value="1"/>
</dbReference>
<evidence type="ECO:0000256" key="7">
    <source>
        <dbReference type="SAM" id="MobiDB-lite"/>
    </source>
</evidence>
<comment type="subcellular location">
    <subcellularLocation>
        <location evidence="1">Cell membrane</location>
        <topology evidence="1">Multi-pass membrane protein</topology>
    </subcellularLocation>
</comment>
<accession>A0A543HHJ5</accession>
<dbReference type="OrthoDB" id="9813426at2"/>
<evidence type="ECO:0000259" key="9">
    <source>
        <dbReference type="Pfam" id="PF09335"/>
    </source>
</evidence>
<sequence length="263" mass="28531">MTSGTMLLLTPAALAQAELSGLVGVATRVITALGEWGVGALTFVETVVPPLPSEVVLPLSGFIARQGQMELWLLLVTSTIGSYLGALALYGLGRRLGHERAVTLLARLPLVDRQDFERSSAWFRRHGRSSVFGARLVPGVRSLVSLPAGAEHMPLARFSVFTIAGSALWNGVLIGLGWLLGSRYDLVDQYSGWLNWIVVAAVVGLVAWLVVRRVRHGSRTASATTPGQPNAAAEQREHGHQHPLEHEHEHRRRSALMPEQLPD</sequence>
<feature type="transmembrane region" description="Helical" evidence="8">
    <location>
        <begin position="158"/>
        <end position="181"/>
    </location>
</feature>
<keyword evidence="6 8" id="KW-0472">Membrane</keyword>
<name>A0A543HHJ5_9MICO</name>
<keyword evidence="4 8" id="KW-0812">Transmembrane</keyword>
<dbReference type="PANTHER" id="PTHR42709">
    <property type="entry name" value="ALKALINE PHOSPHATASE LIKE PROTEIN"/>
    <property type="match status" value="1"/>
</dbReference>
<dbReference type="GO" id="GO:0005886">
    <property type="term" value="C:plasma membrane"/>
    <property type="evidence" value="ECO:0007669"/>
    <property type="project" value="UniProtKB-SubCell"/>
</dbReference>